<dbReference type="InParanoid" id="A0A263CVV1"/>
<name>A0A263CVV1_9PSEU</name>
<keyword evidence="2" id="KW-1185">Reference proteome</keyword>
<organism evidence="1 2">
    <name type="scientific">Amycolatopsis antarctica</name>
    <dbReference type="NCBI Taxonomy" id="1854586"/>
    <lineage>
        <taxon>Bacteria</taxon>
        <taxon>Bacillati</taxon>
        <taxon>Actinomycetota</taxon>
        <taxon>Actinomycetes</taxon>
        <taxon>Pseudonocardiales</taxon>
        <taxon>Pseudonocardiaceae</taxon>
        <taxon>Amycolatopsis</taxon>
    </lineage>
</organism>
<evidence type="ECO:0000313" key="1">
    <source>
        <dbReference type="EMBL" id="OZM70243.1"/>
    </source>
</evidence>
<accession>A0A263CVV1</accession>
<evidence type="ECO:0000313" key="2">
    <source>
        <dbReference type="Proteomes" id="UP000242444"/>
    </source>
</evidence>
<comment type="caution">
    <text evidence="1">The sequence shown here is derived from an EMBL/GenBank/DDBJ whole genome shotgun (WGS) entry which is preliminary data.</text>
</comment>
<gene>
    <name evidence="1" type="ORF">CFN78_26365</name>
</gene>
<reference evidence="1 2" key="1">
    <citation type="submission" date="2017-07" db="EMBL/GenBank/DDBJ databases">
        <title>Amycolatopsis antarcticus sp. nov., isolated from the surface of an Antarcticus brown macroalga.</title>
        <authorList>
            <person name="Wang J."/>
            <person name="Leiva S."/>
            <person name="Huang J."/>
            <person name="Huang Y."/>
        </authorList>
    </citation>
    <scope>NUCLEOTIDE SEQUENCE [LARGE SCALE GENOMIC DNA]</scope>
    <source>
        <strain evidence="1 2">AU-G6</strain>
    </source>
</reference>
<proteinExistence type="predicted"/>
<dbReference type="RefSeq" id="WP_094865747.1">
    <property type="nucleotide sequence ID" value="NZ_NKYE01000022.1"/>
</dbReference>
<sequence>MPACVAVTPATEEFVHGRQEDLLQLVDDRGAWLETSLRFFGDTARIQGCPDERVDLSPGETGIICEVLALGADTPLGGLSMTFEGERPDRRLWWRLPR</sequence>
<dbReference type="Proteomes" id="UP000242444">
    <property type="component" value="Unassembled WGS sequence"/>
</dbReference>
<protein>
    <submittedName>
        <fullName evidence="1">Uncharacterized protein</fullName>
    </submittedName>
</protein>
<dbReference type="AlphaFoldDB" id="A0A263CVV1"/>
<dbReference type="EMBL" id="NKYE01000022">
    <property type="protein sequence ID" value="OZM70243.1"/>
    <property type="molecule type" value="Genomic_DNA"/>
</dbReference>